<comment type="caution">
    <text evidence="8">The sequence shown here is derived from an EMBL/GenBank/DDBJ whole genome shotgun (WGS) entry which is preliminary data.</text>
</comment>
<dbReference type="NCBIfam" id="NF007980">
    <property type="entry name" value="PRK10707.1"/>
    <property type="match status" value="1"/>
</dbReference>
<keyword evidence="3" id="KW-0479">Metal-binding</keyword>
<keyword evidence="4" id="KW-0378">Hydrolase</keyword>
<organism evidence="8 9">
    <name type="scientific">Colwellia maritima</name>
    <dbReference type="NCBI Taxonomy" id="2912588"/>
    <lineage>
        <taxon>Bacteria</taxon>
        <taxon>Pseudomonadati</taxon>
        <taxon>Pseudomonadota</taxon>
        <taxon>Gammaproteobacteria</taxon>
        <taxon>Alteromonadales</taxon>
        <taxon>Colwelliaceae</taxon>
        <taxon>Colwellia</taxon>
    </lineage>
</organism>
<dbReference type="InterPro" id="IPR000086">
    <property type="entry name" value="NUDIX_hydrolase_dom"/>
</dbReference>
<name>A0ABS9WZG8_9GAMM</name>
<dbReference type="CDD" id="cd03426">
    <property type="entry name" value="NUDIX_CoAse_Nudt7"/>
    <property type="match status" value="1"/>
</dbReference>
<dbReference type="InterPro" id="IPR015797">
    <property type="entry name" value="NUDIX_hydrolase-like_dom_sf"/>
</dbReference>
<protein>
    <submittedName>
        <fullName evidence="8">CoA pyrophosphatase</fullName>
    </submittedName>
</protein>
<reference evidence="8" key="1">
    <citation type="submission" date="2022-01" db="EMBL/GenBank/DDBJ databases">
        <title>Colwellia maritima, isolated from seawater.</title>
        <authorList>
            <person name="Kristyanto S."/>
            <person name="Jung J."/>
            <person name="Jeon C.O."/>
        </authorList>
    </citation>
    <scope>NUCLEOTIDE SEQUENCE</scope>
    <source>
        <strain evidence="8">MSW7</strain>
    </source>
</reference>
<evidence type="ECO:0000313" key="8">
    <source>
        <dbReference type="EMBL" id="MCI2283373.1"/>
    </source>
</evidence>
<dbReference type="PANTHER" id="PTHR12992:SF11">
    <property type="entry name" value="MITOCHONDRIAL COENZYME A DIPHOSPHATASE NUDT8"/>
    <property type="match status" value="1"/>
</dbReference>
<dbReference type="RefSeq" id="WP_242284784.1">
    <property type="nucleotide sequence ID" value="NZ_JAKKSL010000001.1"/>
</dbReference>
<dbReference type="InterPro" id="IPR045121">
    <property type="entry name" value="CoAse"/>
</dbReference>
<keyword evidence="9" id="KW-1185">Reference proteome</keyword>
<dbReference type="PROSITE" id="PS51462">
    <property type="entry name" value="NUDIX"/>
    <property type="match status" value="1"/>
</dbReference>
<comment type="cofactor">
    <cofactor evidence="2">
        <name>Mg(2+)</name>
        <dbReference type="ChEBI" id="CHEBI:18420"/>
    </cofactor>
</comment>
<dbReference type="SUPFAM" id="SSF55811">
    <property type="entry name" value="Nudix"/>
    <property type="match status" value="1"/>
</dbReference>
<dbReference type="Pfam" id="PF00293">
    <property type="entry name" value="NUDIX"/>
    <property type="match status" value="1"/>
</dbReference>
<accession>A0ABS9WZG8</accession>
<dbReference type="EMBL" id="JAKKSL010000001">
    <property type="protein sequence ID" value="MCI2283373.1"/>
    <property type="molecule type" value="Genomic_DNA"/>
</dbReference>
<evidence type="ECO:0000256" key="4">
    <source>
        <dbReference type="ARBA" id="ARBA00022801"/>
    </source>
</evidence>
<proteinExistence type="predicted"/>
<evidence type="ECO:0000259" key="7">
    <source>
        <dbReference type="PROSITE" id="PS51462"/>
    </source>
</evidence>
<dbReference type="Gene3D" id="3.90.79.10">
    <property type="entry name" value="Nucleoside Triphosphate Pyrophosphohydrolase"/>
    <property type="match status" value="1"/>
</dbReference>
<evidence type="ECO:0000256" key="6">
    <source>
        <dbReference type="ARBA" id="ARBA00023211"/>
    </source>
</evidence>
<evidence type="ECO:0000313" key="9">
    <source>
        <dbReference type="Proteomes" id="UP001139646"/>
    </source>
</evidence>
<evidence type="ECO:0000256" key="3">
    <source>
        <dbReference type="ARBA" id="ARBA00022723"/>
    </source>
</evidence>
<evidence type="ECO:0000256" key="5">
    <source>
        <dbReference type="ARBA" id="ARBA00022842"/>
    </source>
</evidence>
<sequence length="205" mass="23818">MDKDEFLFRFHLKQQYDSCHNYQHHAPLRSAAVLIALFDDSKTMANQLNTEQDTYSTNGLQVLLTRRASHLKHHPSQISFPGGKVEHTDIDLTHTALREAQEEIGLDPENVTVIGQLPSYEIISGYQVTPIVAMIDSLQTYIKDKNEVDEIFHVPLQHFLQDENHHIIDSYRHGRHHNVHFYPYRHYNIWGATAAIMKDLVNRIK</sequence>
<dbReference type="PANTHER" id="PTHR12992">
    <property type="entry name" value="NUDIX HYDROLASE"/>
    <property type="match status" value="1"/>
</dbReference>
<evidence type="ECO:0000256" key="2">
    <source>
        <dbReference type="ARBA" id="ARBA00001946"/>
    </source>
</evidence>
<keyword evidence="5" id="KW-0460">Magnesium</keyword>
<evidence type="ECO:0000256" key="1">
    <source>
        <dbReference type="ARBA" id="ARBA00001936"/>
    </source>
</evidence>
<keyword evidence="6" id="KW-0464">Manganese</keyword>
<gene>
    <name evidence="8" type="ORF">L3081_08140</name>
</gene>
<dbReference type="Proteomes" id="UP001139646">
    <property type="component" value="Unassembled WGS sequence"/>
</dbReference>
<feature type="domain" description="Nudix hydrolase" evidence="7">
    <location>
        <begin position="28"/>
        <end position="176"/>
    </location>
</feature>
<comment type="cofactor">
    <cofactor evidence="1">
        <name>Mn(2+)</name>
        <dbReference type="ChEBI" id="CHEBI:29035"/>
    </cofactor>
</comment>